<dbReference type="RefSeq" id="XP_025573256.1">
    <property type="nucleotide sequence ID" value="XM_025713772.1"/>
</dbReference>
<dbReference type="Proteomes" id="UP000249402">
    <property type="component" value="Unassembled WGS sequence"/>
</dbReference>
<keyword evidence="2" id="KW-1185">Reference proteome</keyword>
<gene>
    <name evidence="1" type="ORF">BO80DRAFT_149772</name>
</gene>
<protein>
    <submittedName>
        <fullName evidence="1">Uncharacterized protein</fullName>
    </submittedName>
</protein>
<name>A0A395GV87_9EURO</name>
<dbReference type="VEuPathDB" id="FungiDB:BO80DRAFT_149772"/>
<organism evidence="1 2">
    <name type="scientific">Aspergillus ibericus CBS 121593</name>
    <dbReference type="NCBI Taxonomy" id="1448316"/>
    <lineage>
        <taxon>Eukaryota</taxon>
        <taxon>Fungi</taxon>
        <taxon>Dikarya</taxon>
        <taxon>Ascomycota</taxon>
        <taxon>Pezizomycotina</taxon>
        <taxon>Eurotiomycetes</taxon>
        <taxon>Eurotiomycetidae</taxon>
        <taxon>Eurotiales</taxon>
        <taxon>Aspergillaceae</taxon>
        <taxon>Aspergillus</taxon>
        <taxon>Aspergillus subgen. Circumdati</taxon>
    </lineage>
</organism>
<evidence type="ECO:0000313" key="1">
    <source>
        <dbReference type="EMBL" id="RAK98928.1"/>
    </source>
</evidence>
<dbReference type="GeneID" id="37218637"/>
<sequence length="189" mass="21221">MRPHASHSTLASPHYWSLSIASRQNGTGAKWRHYRSILRTRGTKYQHHDRHLMIWTRSTTRLIDSLTPPSIRPSRGSRPADDQVRDQSIIELTWKHVIGNDDPLAPSVNELHTTPPAKGPGSSALKPPSYCTIAWRPFVHSSIIIDNERPSRLAASPTALFSENCLLLHNASATMYGWRSSNSASIVWE</sequence>
<evidence type="ECO:0000313" key="2">
    <source>
        <dbReference type="Proteomes" id="UP000249402"/>
    </source>
</evidence>
<accession>A0A395GV87</accession>
<reference evidence="1 2" key="1">
    <citation type="submission" date="2018-02" db="EMBL/GenBank/DDBJ databases">
        <title>The genomes of Aspergillus section Nigri reveals drivers in fungal speciation.</title>
        <authorList>
            <consortium name="DOE Joint Genome Institute"/>
            <person name="Vesth T.C."/>
            <person name="Nybo J."/>
            <person name="Theobald S."/>
            <person name="Brandl J."/>
            <person name="Frisvad J.C."/>
            <person name="Nielsen K.F."/>
            <person name="Lyhne E.K."/>
            <person name="Kogle M.E."/>
            <person name="Kuo A."/>
            <person name="Riley R."/>
            <person name="Clum A."/>
            <person name="Nolan M."/>
            <person name="Lipzen A."/>
            <person name="Salamov A."/>
            <person name="Henrissat B."/>
            <person name="Wiebenga A."/>
            <person name="De vries R.P."/>
            <person name="Grigoriev I.V."/>
            <person name="Mortensen U.H."/>
            <person name="Andersen M.R."/>
            <person name="Baker S.E."/>
        </authorList>
    </citation>
    <scope>NUCLEOTIDE SEQUENCE [LARGE SCALE GENOMIC DNA]</scope>
    <source>
        <strain evidence="1 2">CBS 121593</strain>
    </source>
</reference>
<proteinExistence type="predicted"/>
<dbReference type="EMBL" id="KZ824450">
    <property type="protein sequence ID" value="RAK98928.1"/>
    <property type="molecule type" value="Genomic_DNA"/>
</dbReference>
<dbReference type="AlphaFoldDB" id="A0A395GV87"/>